<keyword evidence="1" id="KW-0805">Transcription regulation</keyword>
<reference evidence="5 8" key="2">
    <citation type="submission" date="2020-01" db="EMBL/GenBank/DDBJ databases">
        <title>Glutamicibacter soli M275.</title>
        <authorList>
            <person name="Meng X."/>
        </authorList>
    </citation>
    <scope>NUCLEOTIDE SEQUENCE [LARGE SCALE GENOMIC DNA]</scope>
    <source>
        <strain evidence="5 8">M275</strain>
    </source>
</reference>
<proteinExistence type="predicted"/>
<name>A0A365YF41_9MICC</name>
<dbReference type="SUPFAM" id="SSF46785">
    <property type="entry name" value="Winged helix' DNA-binding domain"/>
    <property type="match status" value="1"/>
</dbReference>
<protein>
    <submittedName>
        <fullName evidence="6">MarR family transcriptional regulator</fullName>
    </submittedName>
</protein>
<dbReference type="InterPro" id="IPR036388">
    <property type="entry name" value="WH-like_DNA-bd_sf"/>
</dbReference>
<dbReference type="RefSeq" id="WP_047119873.1">
    <property type="nucleotide sequence ID" value="NZ_CM125969.1"/>
</dbReference>
<gene>
    <name evidence="6" type="ORF">C1H84_12005</name>
    <name evidence="5" type="ORF">GT020_04100</name>
</gene>
<evidence type="ECO:0000256" key="3">
    <source>
        <dbReference type="ARBA" id="ARBA00023163"/>
    </source>
</evidence>
<keyword evidence="7" id="KW-1185">Reference proteome</keyword>
<evidence type="ECO:0000313" key="6">
    <source>
        <dbReference type="EMBL" id="RBM00653.1"/>
    </source>
</evidence>
<comment type="caution">
    <text evidence="6">The sequence shown here is derived from an EMBL/GenBank/DDBJ whole genome shotgun (WGS) entry which is preliminary data.</text>
</comment>
<dbReference type="PROSITE" id="PS50995">
    <property type="entry name" value="HTH_MARR_2"/>
    <property type="match status" value="1"/>
</dbReference>
<keyword evidence="3" id="KW-0804">Transcription</keyword>
<evidence type="ECO:0000313" key="5">
    <source>
        <dbReference type="EMBL" id="NAZ15253.1"/>
    </source>
</evidence>
<dbReference type="Proteomes" id="UP000252167">
    <property type="component" value="Unassembled WGS sequence"/>
</dbReference>
<sequence>MDASTHHRLLQLLQDFGQASDRYVESTGGHYGTHRTDMNGLTVIMKYQRAGTSPSPRDLSRELQLSSPATTAMLDRLDRLGYIIRQRSEQDRRSVHIALTEKAMAEAREMFRPLGAKMMELISSYDEQQVALLSDFMARAVAGVDEARLEVLAPPN</sequence>
<evidence type="ECO:0000256" key="1">
    <source>
        <dbReference type="ARBA" id="ARBA00023015"/>
    </source>
</evidence>
<reference evidence="6 7" key="1">
    <citation type="submission" date="2018-01" db="EMBL/GenBank/DDBJ databases">
        <title>Glutamicibacter soli strain NHPC-3 Whole genome sequence and assembly.</title>
        <authorList>
            <person name="Choudhury P."/>
            <person name="Gupta D."/>
            <person name="Sengupta K."/>
            <person name="Jawed A."/>
            <person name="Sultana N."/>
            <person name="Saha P."/>
        </authorList>
    </citation>
    <scope>NUCLEOTIDE SEQUENCE [LARGE SCALE GENOMIC DNA]</scope>
    <source>
        <strain evidence="6 7">NHPC-3</strain>
    </source>
</reference>
<dbReference type="EMBL" id="WYDN01000002">
    <property type="protein sequence ID" value="NAZ15253.1"/>
    <property type="molecule type" value="Genomic_DNA"/>
</dbReference>
<dbReference type="GO" id="GO:0003700">
    <property type="term" value="F:DNA-binding transcription factor activity"/>
    <property type="evidence" value="ECO:0007669"/>
    <property type="project" value="InterPro"/>
</dbReference>
<dbReference type="Pfam" id="PF01047">
    <property type="entry name" value="MarR"/>
    <property type="match status" value="1"/>
</dbReference>
<organism evidence="6 7">
    <name type="scientific">Glutamicibacter soli</name>
    <dbReference type="NCBI Taxonomy" id="453836"/>
    <lineage>
        <taxon>Bacteria</taxon>
        <taxon>Bacillati</taxon>
        <taxon>Actinomycetota</taxon>
        <taxon>Actinomycetes</taxon>
        <taxon>Micrococcales</taxon>
        <taxon>Micrococcaceae</taxon>
        <taxon>Glutamicibacter</taxon>
    </lineage>
</organism>
<evidence type="ECO:0000313" key="8">
    <source>
        <dbReference type="Proteomes" id="UP000477543"/>
    </source>
</evidence>
<dbReference type="Gene3D" id="1.10.10.10">
    <property type="entry name" value="Winged helix-like DNA-binding domain superfamily/Winged helix DNA-binding domain"/>
    <property type="match status" value="1"/>
</dbReference>
<evidence type="ECO:0000313" key="7">
    <source>
        <dbReference type="Proteomes" id="UP000252167"/>
    </source>
</evidence>
<dbReference type="InterPro" id="IPR000835">
    <property type="entry name" value="HTH_MarR-typ"/>
</dbReference>
<dbReference type="Proteomes" id="UP000477543">
    <property type="component" value="Unassembled WGS sequence"/>
</dbReference>
<feature type="domain" description="HTH marR-type" evidence="4">
    <location>
        <begin position="6"/>
        <end position="142"/>
    </location>
</feature>
<dbReference type="PRINTS" id="PR00598">
    <property type="entry name" value="HTHMARR"/>
</dbReference>
<dbReference type="PANTHER" id="PTHR42756">
    <property type="entry name" value="TRANSCRIPTIONAL REGULATOR, MARR"/>
    <property type="match status" value="1"/>
</dbReference>
<dbReference type="InterPro" id="IPR036390">
    <property type="entry name" value="WH_DNA-bd_sf"/>
</dbReference>
<evidence type="ECO:0000256" key="2">
    <source>
        <dbReference type="ARBA" id="ARBA00023125"/>
    </source>
</evidence>
<dbReference type="GO" id="GO:0003677">
    <property type="term" value="F:DNA binding"/>
    <property type="evidence" value="ECO:0007669"/>
    <property type="project" value="UniProtKB-KW"/>
</dbReference>
<dbReference type="SMART" id="SM00347">
    <property type="entry name" value="HTH_MARR"/>
    <property type="match status" value="1"/>
</dbReference>
<accession>A0A365YF41</accession>
<dbReference type="PANTHER" id="PTHR42756:SF1">
    <property type="entry name" value="TRANSCRIPTIONAL REPRESSOR OF EMRAB OPERON"/>
    <property type="match status" value="1"/>
</dbReference>
<keyword evidence="2" id="KW-0238">DNA-binding</keyword>
<dbReference type="AlphaFoldDB" id="A0A365YF41"/>
<dbReference type="EMBL" id="POAF01000005">
    <property type="protein sequence ID" value="RBM00653.1"/>
    <property type="molecule type" value="Genomic_DNA"/>
</dbReference>
<evidence type="ECO:0000259" key="4">
    <source>
        <dbReference type="PROSITE" id="PS50995"/>
    </source>
</evidence>